<dbReference type="EMBL" id="JABCRI010000015">
    <property type="protein sequence ID" value="KAF8393411.1"/>
    <property type="molecule type" value="Genomic_DNA"/>
</dbReference>
<dbReference type="OMA" id="EDYWSAY"/>
<proteinExistence type="predicted"/>
<evidence type="ECO:0008006" key="3">
    <source>
        <dbReference type="Google" id="ProtNLM"/>
    </source>
</evidence>
<organism evidence="1 2">
    <name type="scientific">Tetracentron sinense</name>
    <name type="common">Spur-leaf</name>
    <dbReference type="NCBI Taxonomy" id="13715"/>
    <lineage>
        <taxon>Eukaryota</taxon>
        <taxon>Viridiplantae</taxon>
        <taxon>Streptophyta</taxon>
        <taxon>Embryophyta</taxon>
        <taxon>Tracheophyta</taxon>
        <taxon>Spermatophyta</taxon>
        <taxon>Magnoliopsida</taxon>
        <taxon>Trochodendrales</taxon>
        <taxon>Trochodendraceae</taxon>
        <taxon>Tetracentron</taxon>
    </lineage>
</organism>
<evidence type="ECO:0000313" key="2">
    <source>
        <dbReference type="Proteomes" id="UP000655225"/>
    </source>
</evidence>
<dbReference type="Proteomes" id="UP000655225">
    <property type="component" value="Unassembled WGS sequence"/>
</dbReference>
<dbReference type="OrthoDB" id="275278at2759"/>
<evidence type="ECO:0000313" key="1">
    <source>
        <dbReference type="EMBL" id="KAF8393411.1"/>
    </source>
</evidence>
<dbReference type="PANTHER" id="PTHR14009">
    <property type="entry name" value="LEUCINE ZIPPER-EF-HAND CONTAINING TRANSMEMBRANE PROTEIN"/>
    <property type="match status" value="1"/>
</dbReference>
<dbReference type="GO" id="GO:0005743">
    <property type="term" value="C:mitochondrial inner membrane"/>
    <property type="evidence" value="ECO:0007669"/>
    <property type="project" value="InterPro"/>
</dbReference>
<accession>A0A834YXF1</accession>
<dbReference type="AlphaFoldDB" id="A0A834YXF1"/>
<dbReference type="InterPro" id="IPR044202">
    <property type="entry name" value="LETM1/MDM38-like"/>
</dbReference>
<comment type="caution">
    <text evidence="1">The sequence shown here is derived from an EMBL/GenBank/DDBJ whole genome shotgun (WGS) entry which is preliminary data.</text>
</comment>
<gene>
    <name evidence="1" type="ORF">HHK36_021655</name>
</gene>
<name>A0A834YXF1_TETSI</name>
<dbReference type="PANTHER" id="PTHR14009:SF34">
    <property type="entry name" value="LETM1 RBD DOMAIN-CONTAINING PROTEIN"/>
    <property type="match status" value="1"/>
</dbReference>
<sequence length="730" mass="81003">MAGEKSKRDLSFSLDGFAQILLLFARRGSSSGFQWRRFRLLISPSAPLLCNCGDQKASPMNSNRWFPSEAFSSIASPAVSDHANSESGLPVGKSDSCEMGFNRVDCLVQVLHRSARSFSVAIQFCEMARRGPELAKAWIGVDVHAWQKHIAYQAAVYALLKTAIEVRFLLSDERHNSSPVHDILSPKINLLGEYIESQLNMRDPKLVQWFNMVKLPLLAGSFIPFFKRWSSEYAKSEENSLSIQISSGVAAIILAINSCLAVERLGAGRISCPVFTVSIQGVLGELMDLAYTLASMEKLYHLACKAGFEQEFLTHFGMKAFPNKTSREVEFWIGLVHKKLSLAFHRESVISGMQAFQNGKVKDKSLATLGLFAFLGRSTRLFLSGMGIKDLDAQVKDFLSYLECGSLFIYSEFSSLPVYQLFMEVVTEEIGWLDFYAAIPCISHQERRRSKQHVIQAEKEIILSTVFSVCSDIFSGFAHFSSSTQEPLDANLVAFFLRSQNLLSICLEDYWSAYDRSGELLKIAERGVPEPIPSIGTKGATNLSTSLDEVNQKPADLISRGSPECIPKRGSHRCKSISSNGMAAVALVACAVEQKPISESLLKKSSSKLISKSCDICMGTQLLFMDISVALCLFMKKLRGHNLTEREKKKLTRTVVDIASTIPLAILMLLPVSAVGHAAMFAAINKYIPFLIPSPYSSERLDVVKQLRRTKKMEVHSWSNLEDVPSTVVL</sequence>
<keyword evidence="2" id="KW-1185">Reference proteome</keyword>
<protein>
    <recommendedName>
        <fullName evidence="3">LETM1-like protein</fullName>
    </recommendedName>
</protein>
<reference evidence="1 2" key="1">
    <citation type="submission" date="2020-04" db="EMBL/GenBank/DDBJ databases">
        <title>Plant Genome Project.</title>
        <authorList>
            <person name="Zhang R.-G."/>
        </authorList>
    </citation>
    <scope>NUCLEOTIDE SEQUENCE [LARGE SCALE GENOMIC DNA]</scope>
    <source>
        <strain evidence="1">YNK0</strain>
        <tissue evidence="1">Leaf</tissue>
    </source>
</reference>
<dbReference type="GO" id="GO:0030003">
    <property type="term" value="P:intracellular monoatomic cation homeostasis"/>
    <property type="evidence" value="ECO:0007669"/>
    <property type="project" value="TreeGrafter"/>
</dbReference>